<organism evidence="1">
    <name type="scientific">Siphoviridae sp. ctxMM9</name>
    <dbReference type="NCBI Taxonomy" id="2827973"/>
    <lineage>
        <taxon>Viruses</taxon>
        <taxon>Duplodnaviria</taxon>
        <taxon>Heunggongvirae</taxon>
        <taxon>Uroviricota</taxon>
        <taxon>Caudoviricetes</taxon>
    </lineage>
</organism>
<reference evidence="1" key="1">
    <citation type="journal article" date="2021" name="Proc. Natl. Acad. Sci. U.S.A.">
        <title>A Catalog of Tens of Thousands of Viruses from Human Metagenomes Reveals Hidden Associations with Chronic Diseases.</title>
        <authorList>
            <person name="Tisza M.J."/>
            <person name="Buck C.B."/>
        </authorList>
    </citation>
    <scope>NUCLEOTIDE SEQUENCE</scope>
    <source>
        <strain evidence="1">CtxMM9</strain>
    </source>
</reference>
<accession>A0A8S5T686</accession>
<name>A0A8S5T686_9CAUD</name>
<sequence length="41" mass="4857">MVNNIALFRISYKETENIFQILSEIFEEKSSTTIEKFLVTE</sequence>
<protein>
    <submittedName>
        <fullName evidence="1">Uncharacterized protein</fullName>
    </submittedName>
</protein>
<dbReference type="EMBL" id="BK032759">
    <property type="protein sequence ID" value="DAF58861.1"/>
    <property type="molecule type" value="Genomic_DNA"/>
</dbReference>
<proteinExistence type="predicted"/>
<evidence type="ECO:0000313" key="1">
    <source>
        <dbReference type="EMBL" id="DAF58861.1"/>
    </source>
</evidence>